<dbReference type="Proteomes" id="UP000053593">
    <property type="component" value="Unassembled WGS sequence"/>
</dbReference>
<organism evidence="3 4">
    <name type="scientific">Collybiopsis luxurians FD-317 M1</name>
    <dbReference type="NCBI Taxonomy" id="944289"/>
    <lineage>
        <taxon>Eukaryota</taxon>
        <taxon>Fungi</taxon>
        <taxon>Dikarya</taxon>
        <taxon>Basidiomycota</taxon>
        <taxon>Agaricomycotina</taxon>
        <taxon>Agaricomycetes</taxon>
        <taxon>Agaricomycetidae</taxon>
        <taxon>Agaricales</taxon>
        <taxon>Marasmiineae</taxon>
        <taxon>Omphalotaceae</taxon>
        <taxon>Collybiopsis</taxon>
        <taxon>Collybiopsis luxurians</taxon>
    </lineage>
</organism>
<evidence type="ECO:0000313" key="3">
    <source>
        <dbReference type="EMBL" id="KIK63442.1"/>
    </source>
</evidence>
<dbReference type="InterPro" id="IPR050816">
    <property type="entry name" value="Flavin-dep_Halogenase_NPB"/>
</dbReference>
<dbReference type="GO" id="GO:0140907">
    <property type="term" value="F:flavin-dependent halogenase activity"/>
    <property type="evidence" value="ECO:0007669"/>
    <property type="project" value="UniProtKB-ARBA"/>
</dbReference>
<dbReference type="PANTHER" id="PTHR43747">
    <property type="entry name" value="FAD-BINDING PROTEIN"/>
    <property type="match status" value="1"/>
</dbReference>
<evidence type="ECO:0000256" key="2">
    <source>
        <dbReference type="ARBA" id="ARBA00049364"/>
    </source>
</evidence>
<dbReference type="GO" id="GO:0044550">
    <property type="term" value="P:secondary metabolite biosynthetic process"/>
    <property type="evidence" value="ECO:0007669"/>
    <property type="project" value="UniProtKB-ARBA"/>
</dbReference>
<evidence type="ECO:0008006" key="5">
    <source>
        <dbReference type="Google" id="ProtNLM"/>
    </source>
</evidence>
<name>A0A0D0CV14_9AGAR</name>
<protein>
    <recommendedName>
        <fullName evidence="5">FAD/NAD(P)-binding domain-containing protein</fullName>
    </recommendedName>
</protein>
<dbReference type="EMBL" id="KN834764">
    <property type="protein sequence ID" value="KIK63442.1"/>
    <property type="molecule type" value="Genomic_DNA"/>
</dbReference>
<dbReference type="PANTHER" id="PTHR43747:SF1">
    <property type="entry name" value="SLR1998 PROTEIN"/>
    <property type="match status" value="1"/>
</dbReference>
<proteinExistence type="inferred from homology"/>
<dbReference type="InterPro" id="IPR036188">
    <property type="entry name" value="FAD/NAD-bd_sf"/>
</dbReference>
<dbReference type="Gene3D" id="3.50.50.60">
    <property type="entry name" value="FAD/NAD(P)-binding domain"/>
    <property type="match status" value="1"/>
</dbReference>
<dbReference type="HOGENOM" id="CLU_024648_6_0_1"/>
<evidence type="ECO:0000256" key="1">
    <source>
        <dbReference type="ARBA" id="ARBA00005706"/>
    </source>
</evidence>
<dbReference type="PRINTS" id="PR00420">
    <property type="entry name" value="RNGMNOXGNASE"/>
</dbReference>
<dbReference type="AlphaFoldDB" id="A0A0D0CV14"/>
<keyword evidence="4" id="KW-1185">Reference proteome</keyword>
<comment type="catalytic activity">
    <reaction evidence="2">
        <text>melleolide F + FADH2 + chloride + O2 = 6'-chloromelleolide F + FAD + 2 H2O + H(+)</text>
        <dbReference type="Rhea" id="RHEA:67160"/>
        <dbReference type="ChEBI" id="CHEBI:15377"/>
        <dbReference type="ChEBI" id="CHEBI:15378"/>
        <dbReference type="ChEBI" id="CHEBI:15379"/>
        <dbReference type="ChEBI" id="CHEBI:17996"/>
        <dbReference type="ChEBI" id="CHEBI:57692"/>
        <dbReference type="ChEBI" id="CHEBI:58307"/>
        <dbReference type="ChEBI" id="CHEBI:167712"/>
        <dbReference type="ChEBI" id="CHEBI:167713"/>
    </reaction>
    <physiologicalReaction direction="left-to-right" evidence="2">
        <dbReference type="Rhea" id="RHEA:67161"/>
    </physiologicalReaction>
</comment>
<comment type="similarity">
    <text evidence="1">Belongs to the flavin-dependent halogenase family.</text>
</comment>
<dbReference type="OrthoDB" id="2647594at2759"/>
<dbReference type="SUPFAM" id="SSF51905">
    <property type="entry name" value="FAD/NAD(P)-binding domain"/>
    <property type="match status" value="1"/>
</dbReference>
<accession>A0A0D0CV14</accession>
<sequence>MILDGHPQSVNIVYQSIFTIFPLTMQHYHVVIIGAGPAGCATALAIVQMSVTKCLRVLIIDNADGSAYKAIGESLPAAARPTLSMLHPTMLSQFTQDTANGLHEMCTGNASAWASPDLHETYALLNPYGAGWHLDRTLFDGTLRKACSSMLCKGKFIAALIEWEVDVESEEQGNILTFRAQWLVDATGRRAVVASKIGAKMDKHLDLLSFYLVLHKSDIDHYQDSATSSKPTEDTDSRTLIESALSGWWYLARLPHDRRLIMYITTPSDPSARIARKVTGFMDMPSTAKFTQCTAAGSSVLHPYASWEPAPAAPGCSDAQGLGRGWCAIGDAALAFDPLSSQGIITALKAGALLGSLLANHFYGRDNPPVNPQKLDGEGVVRTISEAYEHVRIKYEEGRSYYYNVVSRFDPTDERGESDTKLRGGNFWVQQREFK</sequence>
<gene>
    <name evidence="3" type="ORF">GYMLUDRAFT_259654</name>
</gene>
<dbReference type="Gene3D" id="3.30.9.100">
    <property type="match status" value="1"/>
</dbReference>
<evidence type="ECO:0000313" key="4">
    <source>
        <dbReference type="Proteomes" id="UP000053593"/>
    </source>
</evidence>
<reference evidence="3 4" key="1">
    <citation type="submission" date="2014-04" db="EMBL/GenBank/DDBJ databases">
        <title>Evolutionary Origins and Diversification of the Mycorrhizal Mutualists.</title>
        <authorList>
            <consortium name="DOE Joint Genome Institute"/>
            <consortium name="Mycorrhizal Genomics Consortium"/>
            <person name="Kohler A."/>
            <person name="Kuo A."/>
            <person name="Nagy L.G."/>
            <person name="Floudas D."/>
            <person name="Copeland A."/>
            <person name="Barry K.W."/>
            <person name="Cichocki N."/>
            <person name="Veneault-Fourrey C."/>
            <person name="LaButti K."/>
            <person name="Lindquist E.A."/>
            <person name="Lipzen A."/>
            <person name="Lundell T."/>
            <person name="Morin E."/>
            <person name="Murat C."/>
            <person name="Riley R."/>
            <person name="Ohm R."/>
            <person name="Sun H."/>
            <person name="Tunlid A."/>
            <person name="Henrissat B."/>
            <person name="Grigoriev I.V."/>
            <person name="Hibbett D.S."/>
            <person name="Martin F."/>
        </authorList>
    </citation>
    <scope>NUCLEOTIDE SEQUENCE [LARGE SCALE GENOMIC DNA]</scope>
    <source>
        <strain evidence="3 4">FD-317 M1</strain>
    </source>
</reference>